<evidence type="ECO:0000256" key="3">
    <source>
        <dbReference type="ARBA" id="ARBA00022692"/>
    </source>
</evidence>
<comment type="subcellular location">
    <subcellularLocation>
        <location evidence="1">Membrane</location>
        <topology evidence="1">Single-pass membrane protein</topology>
    </subcellularLocation>
</comment>
<name>A0AAW0W3C7_CHEQU</name>
<protein>
    <recommendedName>
        <fullName evidence="8">V-type proton ATPase subunit S1/VOA1 transmembrane domain-containing protein</fullName>
    </recommendedName>
</protein>
<dbReference type="Pfam" id="PF20520">
    <property type="entry name" value="Ac45-VOA1_TM"/>
    <property type="match status" value="1"/>
</dbReference>
<dbReference type="Proteomes" id="UP001445076">
    <property type="component" value="Unassembled WGS sequence"/>
</dbReference>
<sequence>MAGSILTTLALFSLICASLAKDHVPVLIWNTQQAQGGLPAVSALQYINYGTFQSKYLEPFKPKNILLFLQDALSVEDLSSHASELHHLNHWMETSHSLYLPNVENAAHLAHDLPSHGYNVVVLEPGVPSAGLNLKQQDKNLVVVKLPSTITNPSRRRALQKADEVMENVISKVGAQRAFTVIFTGLKPSVEDRSEQYEERIRVARSLQAVEASPLTSFHNSSCVKIYLYNSTVLTLNEEQIVIDESKASGGDTGHCLNDDANILIKYQSVDFPSRKLHKVQFTYHFRKALGRWSLTHIDGLFDNDVIGFMPENSDISGIPLGLSYACAQTVKFGANETDQNGTHYGMILNGVQMQPFSLKPSFDDAWDCVGFFTVSIWMSLLATLLMVIILSIGMYMLSDIKTMDRFDDPKGQPIMVPVAD</sequence>
<dbReference type="GO" id="GO:0001671">
    <property type="term" value="F:ATPase activator activity"/>
    <property type="evidence" value="ECO:0007669"/>
    <property type="project" value="TreeGrafter"/>
</dbReference>
<organism evidence="9 10">
    <name type="scientific">Cherax quadricarinatus</name>
    <name type="common">Australian red claw crayfish</name>
    <dbReference type="NCBI Taxonomy" id="27406"/>
    <lineage>
        <taxon>Eukaryota</taxon>
        <taxon>Metazoa</taxon>
        <taxon>Ecdysozoa</taxon>
        <taxon>Arthropoda</taxon>
        <taxon>Crustacea</taxon>
        <taxon>Multicrustacea</taxon>
        <taxon>Malacostraca</taxon>
        <taxon>Eumalacostraca</taxon>
        <taxon>Eucarida</taxon>
        <taxon>Decapoda</taxon>
        <taxon>Pleocyemata</taxon>
        <taxon>Astacidea</taxon>
        <taxon>Parastacoidea</taxon>
        <taxon>Parastacidae</taxon>
        <taxon>Cherax</taxon>
    </lineage>
</organism>
<evidence type="ECO:0000256" key="7">
    <source>
        <dbReference type="SAM" id="SignalP"/>
    </source>
</evidence>
<keyword evidence="10" id="KW-1185">Reference proteome</keyword>
<dbReference type="PANTHER" id="PTHR12471">
    <property type="entry name" value="VACUOLAR ATP SYNTHASE SUBUNIT S1"/>
    <property type="match status" value="1"/>
</dbReference>
<comment type="similarity">
    <text evidence="2">Belongs to the vacuolar ATPase subunit S1 family.</text>
</comment>
<comment type="caution">
    <text evidence="9">The sequence shown here is derived from an EMBL/GenBank/DDBJ whole genome shotgun (WGS) entry which is preliminary data.</text>
</comment>
<evidence type="ECO:0000259" key="8">
    <source>
        <dbReference type="Pfam" id="PF20520"/>
    </source>
</evidence>
<evidence type="ECO:0000313" key="10">
    <source>
        <dbReference type="Proteomes" id="UP001445076"/>
    </source>
</evidence>
<feature type="signal peptide" evidence="7">
    <location>
        <begin position="1"/>
        <end position="20"/>
    </location>
</feature>
<dbReference type="GO" id="GO:0033176">
    <property type="term" value="C:proton-transporting V-type ATPase complex"/>
    <property type="evidence" value="ECO:0007669"/>
    <property type="project" value="TreeGrafter"/>
</dbReference>
<dbReference type="InterPro" id="IPR008388">
    <property type="entry name" value="Ac45_acc_su"/>
</dbReference>
<evidence type="ECO:0000256" key="6">
    <source>
        <dbReference type="SAM" id="Phobius"/>
    </source>
</evidence>
<feature type="domain" description="V-type proton ATPase subunit S1/VOA1 transmembrane" evidence="8">
    <location>
        <begin position="371"/>
        <end position="409"/>
    </location>
</feature>
<dbReference type="GO" id="GO:0030641">
    <property type="term" value="P:regulation of cellular pH"/>
    <property type="evidence" value="ECO:0007669"/>
    <property type="project" value="TreeGrafter"/>
</dbReference>
<proteinExistence type="inferred from homology"/>
<evidence type="ECO:0000313" key="9">
    <source>
        <dbReference type="EMBL" id="KAK8723679.1"/>
    </source>
</evidence>
<evidence type="ECO:0000256" key="1">
    <source>
        <dbReference type="ARBA" id="ARBA00004167"/>
    </source>
</evidence>
<feature type="chain" id="PRO_5043889398" description="V-type proton ATPase subunit S1/VOA1 transmembrane domain-containing protein" evidence="7">
    <location>
        <begin position="21"/>
        <end position="421"/>
    </location>
</feature>
<keyword evidence="4 6" id="KW-1133">Transmembrane helix</keyword>
<gene>
    <name evidence="9" type="ORF">OTU49_011490</name>
</gene>
<reference evidence="9 10" key="1">
    <citation type="journal article" date="2024" name="BMC Genomics">
        <title>Genome assembly of redclaw crayfish (Cherax quadricarinatus) provides insights into its immune adaptation and hypoxia tolerance.</title>
        <authorList>
            <person name="Liu Z."/>
            <person name="Zheng J."/>
            <person name="Li H."/>
            <person name="Fang K."/>
            <person name="Wang S."/>
            <person name="He J."/>
            <person name="Zhou D."/>
            <person name="Weng S."/>
            <person name="Chi M."/>
            <person name="Gu Z."/>
            <person name="He J."/>
            <person name="Li F."/>
            <person name="Wang M."/>
        </authorList>
    </citation>
    <scope>NUCLEOTIDE SEQUENCE [LARGE SCALE GENOMIC DNA]</scope>
    <source>
        <strain evidence="9">ZL_2023a</strain>
    </source>
</reference>
<dbReference type="InterPro" id="IPR046756">
    <property type="entry name" value="VAS1/VOA1_TM"/>
</dbReference>
<evidence type="ECO:0000256" key="4">
    <source>
        <dbReference type="ARBA" id="ARBA00022989"/>
    </source>
</evidence>
<keyword evidence="3 6" id="KW-0812">Transmembrane</keyword>
<keyword evidence="7" id="KW-0732">Signal</keyword>
<accession>A0AAW0W3C7</accession>
<feature type="transmembrane region" description="Helical" evidence="6">
    <location>
        <begin position="377"/>
        <end position="398"/>
    </location>
</feature>
<dbReference type="AlphaFoldDB" id="A0AAW0W3C7"/>
<evidence type="ECO:0000256" key="2">
    <source>
        <dbReference type="ARBA" id="ARBA00009037"/>
    </source>
</evidence>
<dbReference type="EMBL" id="JARKIK010000088">
    <property type="protein sequence ID" value="KAK8723679.1"/>
    <property type="molecule type" value="Genomic_DNA"/>
</dbReference>
<dbReference type="PANTHER" id="PTHR12471:SF7">
    <property type="entry name" value="V-TYPE PROTON ATPASE SUBUNIT S1"/>
    <property type="match status" value="1"/>
</dbReference>
<evidence type="ECO:0000256" key="5">
    <source>
        <dbReference type="ARBA" id="ARBA00023136"/>
    </source>
</evidence>
<keyword evidence="5 6" id="KW-0472">Membrane</keyword>